<evidence type="ECO:0000256" key="2">
    <source>
        <dbReference type="ARBA" id="ARBA00023180"/>
    </source>
</evidence>
<keyword evidence="5" id="KW-1185">Reference proteome</keyword>
<dbReference type="GO" id="GO:0008305">
    <property type="term" value="C:integrin complex"/>
    <property type="evidence" value="ECO:0007669"/>
    <property type="project" value="InterPro"/>
</dbReference>
<dbReference type="PRINTS" id="PR01185">
    <property type="entry name" value="INTEGRINA"/>
</dbReference>
<evidence type="ECO:0000256" key="1">
    <source>
        <dbReference type="ARBA" id="ARBA00022729"/>
    </source>
</evidence>
<sequence>MAVYETSRLGSVIRAGDGNDTVFAAYALVVGGRGDDLIVSIGEGTTVVYWDSPTGVTINLADGTVRDGFGSVDRLEGIKVVQGSAHDDSLTGSGADESFHGGLGNNRYAGGGGYDTVSYFFVKSTDASVVYEAASDSFTVTKRFPNGDTGVDTLHGIAKIEFVGEGADDAAIHRSDYVGSFRSGYTAFNVAVPKLAGLSQFTTGDFNGDNKADFTIVTQVGTGTAPAPAFIFLGDGQGHFSDQTAAVFANGSAMNAVGGGRTLVADFNNDGRSDLFQLNFGGDAPPFPGGQNSLYLSSPSAGTLADVSATLPRTLELNHGGSTGDLNGDGFADVLLNTLDEGSLLLMNDGTGHFNSARPGKLPRPLGHTSYGDYPESHTFSGIVDVNGDRRPDLILGTWDGTMGKHESKVLLNDGTGDFSRQASIALPASGIDKEIVLDVEPIDLNGDGFADLMLSITNGGTNDVFYRTAYIQLLVNDGTGHFRDETVIRLPQDKTPDAGGWLMSLTPVDFNRDGAMDILAESAGGTVRSSVYLNDGKGHFTQHWQSGPGERTAAIDLQGDGMADLLSAAGNLRMIPLSNYLPNDHVYRANFGGEELLGSAGNDTFVPRDGRNVFDGAGGMDIVRFSGARADYSVTGSAASGVTITGAAGNVAMTHIERAVFGDAAVAFDVDGAAGQTYRLYQAAFDRKPDAAGFGFWLTQMEKGASLQAVAGALASSPEFISLVGATASGEQFVTAMYANVLHRLPDKDGMAFWLSILDRGVARGDVLASFGESPENQAQVIGTIQAGMEYVPYS</sequence>
<dbReference type="InterPro" id="IPR028994">
    <property type="entry name" value="Integrin_alpha_N"/>
</dbReference>
<gene>
    <name evidence="4" type="ORF">HHL21_03030</name>
</gene>
<reference evidence="4 5" key="1">
    <citation type="submission" date="2020-04" db="EMBL/GenBank/DDBJ databases">
        <title>Massilia sp. RP-1-19 isolated from soil.</title>
        <authorList>
            <person name="Dahal R.H."/>
        </authorList>
    </citation>
    <scope>NUCLEOTIDE SEQUENCE [LARGE SCALE GENOMIC DNA]</scope>
    <source>
        <strain evidence="4 5">RP-1-19</strain>
    </source>
</reference>
<evidence type="ECO:0000259" key="3">
    <source>
        <dbReference type="Pfam" id="PF13946"/>
    </source>
</evidence>
<protein>
    <submittedName>
        <fullName evidence="4">DUF4214 domain-containing protein</fullName>
    </submittedName>
</protein>
<dbReference type="Gene3D" id="1.10.3130.20">
    <property type="entry name" value="Phycobilisome linker domain"/>
    <property type="match status" value="1"/>
</dbReference>
<dbReference type="SUPFAM" id="SSF51120">
    <property type="entry name" value="beta-Roll"/>
    <property type="match status" value="1"/>
</dbReference>
<dbReference type="InterPro" id="IPR038255">
    <property type="entry name" value="PBS_linker_sf"/>
</dbReference>
<accession>A0A848HLF5</accession>
<dbReference type="PRINTS" id="PR00313">
    <property type="entry name" value="CABNDNGRPT"/>
</dbReference>
<dbReference type="EMBL" id="JABBGG010000001">
    <property type="protein sequence ID" value="NML60073.1"/>
    <property type="molecule type" value="Genomic_DNA"/>
</dbReference>
<evidence type="ECO:0000313" key="4">
    <source>
        <dbReference type="EMBL" id="NML60073.1"/>
    </source>
</evidence>
<dbReference type="Proteomes" id="UP000583752">
    <property type="component" value="Unassembled WGS sequence"/>
</dbReference>
<name>A0A848HLF5_9BURK</name>
<keyword evidence="2" id="KW-0325">Glycoprotein</keyword>
<dbReference type="PANTHER" id="PTHR46580">
    <property type="entry name" value="SENSOR KINASE-RELATED"/>
    <property type="match status" value="1"/>
</dbReference>
<dbReference type="RefSeq" id="WP_169463737.1">
    <property type="nucleotide sequence ID" value="NZ_JABBGG010000001.1"/>
</dbReference>
<dbReference type="Pfam" id="PF13517">
    <property type="entry name" value="FG-GAP_3"/>
    <property type="match status" value="2"/>
</dbReference>
<comment type="caution">
    <text evidence="4">The sequence shown here is derived from an EMBL/GenBank/DDBJ whole genome shotgun (WGS) entry which is preliminary data.</text>
</comment>
<dbReference type="InterPro" id="IPR013517">
    <property type="entry name" value="FG-GAP"/>
</dbReference>
<dbReference type="InterPro" id="IPR000413">
    <property type="entry name" value="Integrin_alpha"/>
</dbReference>
<dbReference type="SUPFAM" id="SSF69318">
    <property type="entry name" value="Integrin alpha N-terminal domain"/>
    <property type="match status" value="2"/>
</dbReference>
<dbReference type="Gene3D" id="2.130.10.130">
    <property type="entry name" value="Integrin alpha, N-terminal"/>
    <property type="match status" value="2"/>
</dbReference>
<organism evidence="4 5">
    <name type="scientific">Massilia polaris</name>
    <dbReference type="NCBI Taxonomy" id="2728846"/>
    <lineage>
        <taxon>Bacteria</taxon>
        <taxon>Pseudomonadati</taxon>
        <taxon>Pseudomonadota</taxon>
        <taxon>Betaproteobacteria</taxon>
        <taxon>Burkholderiales</taxon>
        <taxon>Oxalobacteraceae</taxon>
        <taxon>Telluria group</taxon>
        <taxon>Massilia</taxon>
    </lineage>
</organism>
<dbReference type="Pfam" id="PF13946">
    <property type="entry name" value="DUF4214"/>
    <property type="match status" value="1"/>
</dbReference>
<feature type="domain" description="DUF4214" evidence="3">
    <location>
        <begin position="713"/>
        <end position="781"/>
    </location>
</feature>
<proteinExistence type="predicted"/>
<dbReference type="InterPro" id="IPR011049">
    <property type="entry name" value="Serralysin-like_metalloprot_C"/>
</dbReference>
<dbReference type="Gene3D" id="2.150.10.10">
    <property type="entry name" value="Serralysin-like metalloprotease, C-terminal"/>
    <property type="match status" value="1"/>
</dbReference>
<keyword evidence="1" id="KW-0732">Signal</keyword>
<dbReference type="AlphaFoldDB" id="A0A848HLF5"/>
<dbReference type="GO" id="GO:0007155">
    <property type="term" value="P:cell adhesion"/>
    <property type="evidence" value="ECO:0007669"/>
    <property type="project" value="InterPro"/>
</dbReference>
<dbReference type="InterPro" id="IPR025282">
    <property type="entry name" value="DUF4214"/>
</dbReference>
<evidence type="ECO:0000313" key="5">
    <source>
        <dbReference type="Proteomes" id="UP000583752"/>
    </source>
</evidence>
<dbReference type="PANTHER" id="PTHR46580:SF4">
    <property type="entry name" value="ATP_GTP-BINDING PROTEIN"/>
    <property type="match status" value="1"/>
</dbReference>